<evidence type="ECO:0000313" key="4">
    <source>
        <dbReference type="Proteomes" id="UP001232755"/>
    </source>
</evidence>
<dbReference type="EMBL" id="JAUSYP010000001">
    <property type="protein sequence ID" value="MDQ0748502.1"/>
    <property type="molecule type" value="Genomic_DNA"/>
</dbReference>
<evidence type="ECO:0000256" key="1">
    <source>
        <dbReference type="SAM" id="MobiDB-lite"/>
    </source>
</evidence>
<feature type="region of interest" description="Disordered" evidence="1">
    <location>
        <begin position="77"/>
        <end position="188"/>
    </location>
</feature>
<feature type="transmembrane region" description="Helical" evidence="2">
    <location>
        <begin position="194"/>
        <end position="216"/>
    </location>
</feature>
<evidence type="ECO:0000313" key="3">
    <source>
        <dbReference type="EMBL" id="MDQ0748502.1"/>
    </source>
</evidence>
<keyword evidence="2" id="KW-1133">Transmembrane helix</keyword>
<keyword evidence="4" id="KW-1185">Reference proteome</keyword>
<dbReference type="Proteomes" id="UP001232755">
    <property type="component" value="Unassembled WGS sequence"/>
</dbReference>
<name>A0ABU0QM90_9ACTN</name>
<organism evidence="3 4">
    <name type="scientific">Streptomyces africanus</name>
    <dbReference type="NCBI Taxonomy" id="231024"/>
    <lineage>
        <taxon>Bacteria</taxon>
        <taxon>Bacillati</taxon>
        <taxon>Actinomycetota</taxon>
        <taxon>Actinomycetes</taxon>
        <taxon>Kitasatosporales</taxon>
        <taxon>Streptomycetaceae</taxon>
        <taxon>Streptomyces</taxon>
    </lineage>
</organism>
<reference evidence="3 4" key="1">
    <citation type="submission" date="2023-07" db="EMBL/GenBank/DDBJ databases">
        <title>Comparative genomics of wheat-associated soil bacteria to identify genetic determinants of phenazine resistance.</title>
        <authorList>
            <person name="Mouncey N."/>
        </authorList>
    </citation>
    <scope>NUCLEOTIDE SEQUENCE [LARGE SCALE GENOMIC DNA]</scope>
    <source>
        <strain evidence="3 4">B3I12</strain>
    </source>
</reference>
<dbReference type="RefSeq" id="WP_307175214.1">
    <property type="nucleotide sequence ID" value="NZ_JAUSYP010000001.1"/>
</dbReference>
<keyword evidence="2" id="KW-0812">Transmembrane</keyword>
<proteinExistence type="predicted"/>
<sequence length="354" mass="35632">MTARNDDDRRDADYDGMDALMAALVDDPLPEGARRDPAFMTAHRAATADVALLREQLLLMGDTLAHDTAWDVAGPEAGARTRPEAGGPAGPAPAAGSAGAAARVRLGGRGAVADASPEAGGRHADGPGGAAGPSSEAVDPPGRAPATGPADGARVVHADGPGAGGDPSVRVLPVGSRAHGGLSRRRSRPRALDVVLRGLVAAAAATVVVGMGWLVVQGDHGSGADSDSGSTADAAAGAPRGEEGAKLSHAGYLACARLVAEGTVAGVEPVPGTGQDRVTLDVDRSYKPAKGLDRIVFPLDEDVDPLLRPGDHVLVGITRGQAQPDLWSVGEKEIARARAWITAALPESATLPCE</sequence>
<comment type="caution">
    <text evidence="3">The sequence shown here is derived from an EMBL/GenBank/DDBJ whole genome shotgun (WGS) entry which is preliminary data.</text>
</comment>
<protein>
    <submittedName>
        <fullName evidence="3">Uncharacterized protein</fullName>
    </submittedName>
</protein>
<feature type="compositionally biased region" description="Low complexity" evidence="1">
    <location>
        <begin position="223"/>
        <end position="239"/>
    </location>
</feature>
<evidence type="ECO:0000256" key="2">
    <source>
        <dbReference type="SAM" id="Phobius"/>
    </source>
</evidence>
<feature type="region of interest" description="Disordered" evidence="1">
    <location>
        <begin position="220"/>
        <end position="242"/>
    </location>
</feature>
<keyword evidence="2" id="KW-0472">Membrane</keyword>
<accession>A0ABU0QM90</accession>
<feature type="compositionally biased region" description="Low complexity" evidence="1">
    <location>
        <begin position="77"/>
        <end position="115"/>
    </location>
</feature>
<gene>
    <name evidence="3" type="ORF">QF034_002733</name>
</gene>